<organism evidence="5 6">
    <name type="scientific">Nocardioides soli</name>
    <dbReference type="NCBI Taxonomy" id="1036020"/>
    <lineage>
        <taxon>Bacteria</taxon>
        <taxon>Bacillati</taxon>
        <taxon>Actinomycetota</taxon>
        <taxon>Actinomycetes</taxon>
        <taxon>Propionibacteriales</taxon>
        <taxon>Nocardioidaceae</taxon>
        <taxon>Nocardioides</taxon>
    </lineage>
</organism>
<dbReference type="RefSeq" id="WP_183594713.1">
    <property type="nucleotide sequence ID" value="NZ_JACHWR010000003.1"/>
</dbReference>
<dbReference type="Gene3D" id="3.40.50.300">
    <property type="entry name" value="P-loop containing nucleotide triphosphate hydrolases"/>
    <property type="match status" value="1"/>
</dbReference>
<reference evidence="5 6" key="1">
    <citation type="submission" date="2020-08" db="EMBL/GenBank/DDBJ databases">
        <title>Sequencing the genomes of 1000 actinobacteria strains.</title>
        <authorList>
            <person name="Klenk H.-P."/>
        </authorList>
    </citation>
    <scope>NUCLEOTIDE SEQUENCE [LARGE SCALE GENOMIC DNA]</scope>
    <source>
        <strain evidence="5 6">DSM 105498</strain>
    </source>
</reference>
<dbReference type="SUPFAM" id="SSF52540">
    <property type="entry name" value="P-loop containing nucleoside triphosphate hydrolases"/>
    <property type="match status" value="1"/>
</dbReference>
<dbReference type="GO" id="GO:0016887">
    <property type="term" value="F:ATP hydrolysis activity"/>
    <property type="evidence" value="ECO:0007669"/>
    <property type="project" value="InterPro"/>
</dbReference>
<feature type="domain" description="ABC transporter" evidence="4">
    <location>
        <begin position="10"/>
        <end position="237"/>
    </location>
</feature>
<dbReference type="SMART" id="SM00382">
    <property type="entry name" value="AAA"/>
    <property type="match status" value="1"/>
</dbReference>
<evidence type="ECO:0000256" key="3">
    <source>
        <dbReference type="ARBA" id="ARBA00022840"/>
    </source>
</evidence>
<dbReference type="InterPro" id="IPR017871">
    <property type="entry name" value="ABC_transporter-like_CS"/>
</dbReference>
<name>A0A7W4Z2S1_9ACTN</name>
<dbReference type="GO" id="GO:0005524">
    <property type="term" value="F:ATP binding"/>
    <property type="evidence" value="ECO:0007669"/>
    <property type="project" value="UniProtKB-KW"/>
</dbReference>
<dbReference type="PROSITE" id="PS00211">
    <property type="entry name" value="ABC_TRANSPORTER_1"/>
    <property type="match status" value="1"/>
</dbReference>
<dbReference type="Proteomes" id="UP000589626">
    <property type="component" value="Unassembled WGS sequence"/>
</dbReference>
<keyword evidence="3 5" id="KW-0067">ATP-binding</keyword>
<evidence type="ECO:0000259" key="4">
    <source>
        <dbReference type="PROSITE" id="PS50893"/>
    </source>
</evidence>
<keyword evidence="6" id="KW-1185">Reference proteome</keyword>
<dbReference type="InterPro" id="IPR003593">
    <property type="entry name" value="AAA+_ATPase"/>
</dbReference>
<evidence type="ECO:0000256" key="2">
    <source>
        <dbReference type="ARBA" id="ARBA00022741"/>
    </source>
</evidence>
<dbReference type="InterPro" id="IPR050166">
    <property type="entry name" value="ABC_transporter_ATP-bind"/>
</dbReference>
<sequence length="252" mass="27253">MSGAIDRAAVSVRAVSKAYGGVPAVDGISFELAPGSFVALVGPSGCGKSSLLEIMAGIRGADRGEVVVGGRRVDRPIRSVGVMFQEDTTLPWRTVYRNVAFPLEASRRDRHEIAAKVEAALRMVDLWEHRTMHPAALSGGMRQRVSLARVLATDPSVLLLDEPFGALDEQLRLRLGLEVQRICREQGRTAVLITHSIQEAVLLADRVLVLSGRPATVVQDLEVPLPDHRSADQLGDPRVAQVVAKVWASLAY</sequence>
<keyword evidence="2" id="KW-0547">Nucleotide-binding</keyword>
<dbReference type="PANTHER" id="PTHR42788">
    <property type="entry name" value="TAURINE IMPORT ATP-BINDING PROTEIN-RELATED"/>
    <property type="match status" value="1"/>
</dbReference>
<keyword evidence="1" id="KW-0813">Transport</keyword>
<gene>
    <name evidence="5" type="ORF">FHU40_004601</name>
</gene>
<dbReference type="InterPro" id="IPR027417">
    <property type="entry name" value="P-loop_NTPase"/>
</dbReference>
<dbReference type="EMBL" id="JACHWR010000003">
    <property type="protein sequence ID" value="MBB3044764.1"/>
    <property type="molecule type" value="Genomic_DNA"/>
</dbReference>
<dbReference type="PANTHER" id="PTHR42788:SF13">
    <property type="entry name" value="ALIPHATIC SULFONATES IMPORT ATP-BINDING PROTEIN SSUB"/>
    <property type="match status" value="1"/>
</dbReference>
<comment type="caution">
    <text evidence="5">The sequence shown here is derived from an EMBL/GenBank/DDBJ whole genome shotgun (WGS) entry which is preliminary data.</text>
</comment>
<evidence type="ECO:0000256" key="1">
    <source>
        <dbReference type="ARBA" id="ARBA00022448"/>
    </source>
</evidence>
<dbReference type="InterPro" id="IPR003439">
    <property type="entry name" value="ABC_transporter-like_ATP-bd"/>
</dbReference>
<dbReference type="PROSITE" id="PS50893">
    <property type="entry name" value="ABC_TRANSPORTER_2"/>
    <property type="match status" value="1"/>
</dbReference>
<dbReference type="Pfam" id="PF00005">
    <property type="entry name" value="ABC_tran"/>
    <property type="match status" value="1"/>
</dbReference>
<evidence type="ECO:0000313" key="6">
    <source>
        <dbReference type="Proteomes" id="UP000589626"/>
    </source>
</evidence>
<dbReference type="AlphaFoldDB" id="A0A7W4Z2S1"/>
<protein>
    <submittedName>
        <fullName evidence="5">NitT/TauT family transport system ATP-binding protein</fullName>
    </submittedName>
</protein>
<evidence type="ECO:0000313" key="5">
    <source>
        <dbReference type="EMBL" id="MBB3044764.1"/>
    </source>
</evidence>
<dbReference type="CDD" id="cd03293">
    <property type="entry name" value="ABC_NrtD_SsuB_transporters"/>
    <property type="match status" value="1"/>
</dbReference>
<accession>A0A7W4Z2S1</accession>
<proteinExistence type="predicted"/>